<accession>A0A2S6EXI7</accession>
<organism evidence="1 2">
    <name type="scientific">Legionella pneumophila</name>
    <dbReference type="NCBI Taxonomy" id="446"/>
    <lineage>
        <taxon>Bacteria</taxon>
        <taxon>Pseudomonadati</taxon>
        <taxon>Pseudomonadota</taxon>
        <taxon>Gammaproteobacteria</taxon>
        <taxon>Legionellales</taxon>
        <taxon>Legionellaceae</taxon>
        <taxon>Legionella</taxon>
    </lineage>
</organism>
<protein>
    <submittedName>
        <fullName evidence="1">DUF1311 domain-containing protein</fullName>
    </submittedName>
</protein>
<dbReference type="Pfam" id="PF07007">
    <property type="entry name" value="LprI"/>
    <property type="match status" value="1"/>
</dbReference>
<dbReference type="OrthoDB" id="7340239at2"/>
<name>A0A2S6EXI7_LEGPN</name>
<sequence length="347" mass="39482">MITNNIRFNSIIFSLLFGLLNLLNINVLHADDTGEQNRLNLENYSPQTKKLCQSVADLSVPSQNQLDEASKASLKNCDALDLYYGFNAAPDYDKAFQCALMNKDYNILVMAYANGRGVAFNPDLAMHFACMMEDAAPAEMDGRIAHLAQIKEGNKKTSFDICDDITSGYMMGWCSSIDQRLEDVKRNKKINALVSQWTAQEQLLYQQVRKTAEVYIRDHSMNEIDLSGTARSAFAINAQLGLNQSLFELLQKVDRCEAPLVTTKQYEELDRQLNSIYKKLMADTTSFQYTTITKEGIKKTEIAWIKYRDAWIQLAHTKCPRISAESWQVLLIQDRIKLLNEILELAE</sequence>
<dbReference type="AlphaFoldDB" id="A0A2S6EXI7"/>
<dbReference type="Gene3D" id="1.20.1270.180">
    <property type="match status" value="1"/>
</dbReference>
<gene>
    <name evidence="1" type="ORF">C3928_12515</name>
</gene>
<dbReference type="RefSeq" id="WP_028378464.1">
    <property type="nucleotide sequence ID" value="NZ_CP017601.1"/>
</dbReference>
<comment type="caution">
    <text evidence="1">The sequence shown here is derived from an EMBL/GenBank/DDBJ whole genome shotgun (WGS) entry which is preliminary data.</text>
</comment>
<evidence type="ECO:0000313" key="2">
    <source>
        <dbReference type="Proteomes" id="UP000239239"/>
    </source>
</evidence>
<dbReference type="EMBL" id="PQWY01000016">
    <property type="protein sequence ID" value="PPK29871.1"/>
    <property type="molecule type" value="Genomic_DNA"/>
</dbReference>
<dbReference type="InterPro" id="IPR009739">
    <property type="entry name" value="LprI-like_N"/>
</dbReference>
<dbReference type="Proteomes" id="UP000239239">
    <property type="component" value="Unassembled WGS sequence"/>
</dbReference>
<evidence type="ECO:0000313" key="1">
    <source>
        <dbReference type="EMBL" id="PPK29871.1"/>
    </source>
</evidence>
<reference evidence="1 2" key="1">
    <citation type="submission" date="2018-02" db="EMBL/GenBank/DDBJ databases">
        <title>Draft genome sequences of four Legionella pneumophila clinical strains isolated in Ontario.</title>
        <authorList>
            <person name="Fortuna A."/>
            <person name="Ramnarine R."/>
            <person name="Li A."/>
            <person name="Frantz C."/>
            <person name="Mallo G."/>
        </authorList>
    </citation>
    <scope>NUCLEOTIDE SEQUENCE [LARGE SCALE GENOMIC DNA]</scope>
    <source>
        <strain evidence="1 2">LG61</strain>
    </source>
</reference>
<proteinExistence type="predicted"/>